<dbReference type="PANTHER" id="PTHR11829:SF343">
    <property type="entry name" value="FORK-HEAD DOMAIN-CONTAINING PROTEIN"/>
    <property type="match status" value="1"/>
</dbReference>
<evidence type="ECO:0000256" key="2">
    <source>
        <dbReference type="ARBA" id="ARBA00023015"/>
    </source>
</evidence>
<feature type="region of interest" description="Disordered" evidence="7">
    <location>
        <begin position="32"/>
        <end position="51"/>
    </location>
</feature>
<dbReference type="FunFam" id="1.10.10.10:FF:000016">
    <property type="entry name" value="Forkhead box protein I1"/>
    <property type="match status" value="1"/>
</dbReference>
<dbReference type="GO" id="GO:0005634">
    <property type="term" value="C:nucleus"/>
    <property type="evidence" value="ECO:0007669"/>
    <property type="project" value="UniProtKB-SubCell"/>
</dbReference>
<dbReference type="InterPro" id="IPR050211">
    <property type="entry name" value="FOX_domain-containing"/>
</dbReference>
<keyword evidence="2" id="KW-0805">Transcription regulation</keyword>
<dbReference type="InterPro" id="IPR036390">
    <property type="entry name" value="WH_DNA-bd_sf"/>
</dbReference>
<evidence type="ECO:0000256" key="6">
    <source>
        <dbReference type="PROSITE-ProRule" id="PRU00089"/>
    </source>
</evidence>
<dbReference type="AlphaFoldDB" id="A0A0V0J997"/>
<evidence type="ECO:0000256" key="4">
    <source>
        <dbReference type="ARBA" id="ARBA00023163"/>
    </source>
</evidence>
<dbReference type="InterPro" id="IPR018122">
    <property type="entry name" value="TF_fork_head_CS_1"/>
</dbReference>
<feature type="compositionally biased region" description="Basic and acidic residues" evidence="7">
    <location>
        <begin position="509"/>
        <end position="530"/>
    </location>
</feature>
<dbReference type="SUPFAM" id="SSF46785">
    <property type="entry name" value="Winged helix' DNA-binding domain"/>
    <property type="match status" value="1"/>
</dbReference>
<evidence type="ECO:0000256" key="5">
    <source>
        <dbReference type="ARBA" id="ARBA00023242"/>
    </source>
</evidence>
<reference evidence="9" key="1">
    <citation type="submission" date="2016-01" db="EMBL/GenBank/DDBJ databases">
        <title>Reference transcriptome for the parasite Schistocephalus solidus: insights into the molecular evolution of parasitism.</title>
        <authorList>
            <person name="Hebert F.O."/>
            <person name="Grambauer S."/>
            <person name="Barber I."/>
            <person name="Landry C.R."/>
            <person name="Aubin-Horth N."/>
        </authorList>
    </citation>
    <scope>NUCLEOTIDE SEQUENCE</scope>
</reference>
<proteinExistence type="predicted"/>
<evidence type="ECO:0000259" key="8">
    <source>
        <dbReference type="PROSITE" id="PS50039"/>
    </source>
</evidence>
<dbReference type="PROSITE" id="PS00658">
    <property type="entry name" value="FORK_HEAD_2"/>
    <property type="match status" value="1"/>
</dbReference>
<dbReference type="InterPro" id="IPR036388">
    <property type="entry name" value="WH-like_DNA-bd_sf"/>
</dbReference>
<gene>
    <name evidence="9" type="ORF">TR137364</name>
</gene>
<dbReference type="InterPro" id="IPR030456">
    <property type="entry name" value="TF_fork_head_CS_2"/>
</dbReference>
<keyword evidence="3 6" id="KW-0238">DNA-binding</keyword>
<dbReference type="Pfam" id="PF00250">
    <property type="entry name" value="Forkhead"/>
    <property type="match status" value="1"/>
</dbReference>
<protein>
    <recommendedName>
        <fullName evidence="8">Fork-head domain-containing protein</fullName>
    </recommendedName>
</protein>
<dbReference type="Gene3D" id="1.10.10.10">
    <property type="entry name" value="Winged helix-like DNA-binding domain superfamily/Winged helix DNA-binding domain"/>
    <property type="match status" value="1"/>
</dbReference>
<evidence type="ECO:0000256" key="1">
    <source>
        <dbReference type="ARBA" id="ARBA00004123"/>
    </source>
</evidence>
<dbReference type="InterPro" id="IPR001766">
    <property type="entry name" value="Fork_head_dom"/>
</dbReference>
<dbReference type="PANTHER" id="PTHR11829">
    <property type="entry name" value="FORKHEAD BOX PROTEIN"/>
    <property type="match status" value="1"/>
</dbReference>
<organism evidence="9">
    <name type="scientific">Schistocephalus solidus</name>
    <name type="common">Tapeworm</name>
    <dbReference type="NCBI Taxonomy" id="70667"/>
    <lineage>
        <taxon>Eukaryota</taxon>
        <taxon>Metazoa</taxon>
        <taxon>Spiralia</taxon>
        <taxon>Lophotrochozoa</taxon>
        <taxon>Platyhelminthes</taxon>
        <taxon>Cestoda</taxon>
        <taxon>Eucestoda</taxon>
        <taxon>Diphyllobothriidea</taxon>
        <taxon>Diphyllobothriidae</taxon>
        <taxon>Schistocephalus</taxon>
    </lineage>
</organism>
<dbReference type="PROSITE" id="PS00657">
    <property type="entry name" value="FORK_HEAD_1"/>
    <property type="match status" value="1"/>
</dbReference>
<feature type="DNA-binding region" description="Fork-head" evidence="6">
    <location>
        <begin position="250"/>
        <end position="344"/>
    </location>
</feature>
<keyword evidence="4" id="KW-0804">Transcription</keyword>
<evidence type="ECO:0000313" key="9">
    <source>
        <dbReference type="EMBL" id="JAP61789.1"/>
    </source>
</evidence>
<keyword evidence="5 6" id="KW-0539">Nucleus</keyword>
<dbReference type="GO" id="GO:0000981">
    <property type="term" value="F:DNA-binding transcription factor activity, RNA polymerase II-specific"/>
    <property type="evidence" value="ECO:0007669"/>
    <property type="project" value="TreeGrafter"/>
</dbReference>
<accession>A0A0V0J997</accession>
<feature type="compositionally biased region" description="Gly residues" evidence="7">
    <location>
        <begin position="385"/>
        <end position="395"/>
    </location>
</feature>
<feature type="region of interest" description="Disordered" evidence="7">
    <location>
        <begin position="487"/>
        <end position="530"/>
    </location>
</feature>
<dbReference type="PRINTS" id="PR00053">
    <property type="entry name" value="FORKHEAD"/>
</dbReference>
<comment type="subcellular location">
    <subcellularLocation>
        <location evidence="1 6">Nucleus</location>
    </subcellularLocation>
</comment>
<dbReference type="GO" id="GO:0009653">
    <property type="term" value="P:anatomical structure morphogenesis"/>
    <property type="evidence" value="ECO:0007669"/>
    <property type="project" value="TreeGrafter"/>
</dbReference>
<feature type="region of interest" description="Disordered" evidence="7">
    <location>
        <begin position="371"/>
        <end position="395"/>
    </location>
</feature>
<feature type="compositionally biased region" description="Low complexity" evidence="7">
    <location>
        <begin position="641"/>
        <end position="656"/>
    </location>
</feature>
<dbReference type="EMBL" id="GEEE01001436">
    <property type="protein sequence ID" value="JAP61789.1"/>
    <property type="molecule type" value="Transcribed_RNA"/>
</dbReference>
<dbReference type="PROSITE" id="PS50039">
    <property type="entry name" value="FORK_HEAD_3"/>
    <property type="match status" value="1"/>
</dbReference>
<dbReference type="SMART" id="SM00339">
    <property type="entry name" value="FH"/>
    <property type="match status" value="1"/>
</dbReference>
<evidence type="ECO:0000256" key="7">
    <source>
        <dbReference type="SAM" id="MobiDB-lite"/>
    </source>
</evidence>
<evidence type="ECO:0000256" key="3">
    <source>
        <dbReference type="ARBA" id="ARBA00023125"/>
    </source>
</evidence>
<dbReference type="GO" id="GO:0000978">
    <property type="term" value="F:RNA polymerase II cis-regulatory region sequence-specific DNA binding"/>
    <property type="evidence" value="ECO:0007669"/>
    <property type="project" value="TreeGrafter"/>
</dbReference>
<sequence>MHALQDQHFLYSTGQDPMPTAENYSLQHSRWLRGPVGPSAPPPVEASSSSASSSSAFCNQFPLQSEDVGFPETAFRASAPSPPQVSAANSLEMLHFPVSSEVGLCHFENCFNSAFARIPTPETSSQFQAAAAAAAAMMAAAAAQRPSTCEAIQTPARSVDTSALMKAEDLSFQGQPFPPTSDFFSRWSSLGDREAFYVGGDNPTTVGLETAQPQVPQPTTFLGQPGRMLQQQRQQQQQQHLLIDEQATMKPPFSYIALITMAINAQPDKLITLSGIYRFITESFPYYRENKQGWQNSIRHNLSLNDCFVKIPRDEKRPGKGAFWTLHPAAHDMFENGSFLRRKRRFKSSTTAYTGRKRAGMQAEIEVGTAAVTDRSATPSTEYGAGEGDSVGGGEAVTPLLPDLSIFATVGAGDNKMLEKEEEDGVGTQGDLLGSLQRRVELSTAATTSLYDSLQLQRQSDLPQHRQSGMLNCKRLCPHWSDRHRRYSQNTTSGHEEGGIDSVNLQESAQDRPQEKESYTEHPVSEYRETPRQAGLPWVNYESACSYPPPLPPPLTPAPYITSPPEPPPWMGTTNVSPYTSLLPHGFYQVNYSCMSTSGQQVPSATQCPVATEAVGAPLSYNPGASSYPQERHSRCPLGPPDSSDSLSSSPPCGGLPELSTATASTSFCITNLHEATTTPQSYTYEPAYDAHRRQLLVDFLPAIKQEP</sequence>
<feature type="region of interest" description="Disordered" evidence="7">
    <location>
        <begin position="622"/>
        <end position="656"/>
    </location>
</feature>
<feature type="domain" description="Fork-head" evidence="8">
    <location>
        <begin position="250"/>
        <end position="344"/>
    </location>
</feature>
<dbReference type="GO" id="GO:0030154">
    <property type="term" value="P:cell differentiation"/>
    <property type="evidence" value="ECO:0007669"/>
    <property type="project" value="TreeGrafter"/>
</dbReference>
<name>A0A0V0J997_SCHSO</name>